<dbReference type="Gene3D" id="2.60.40.380">
    <property type="entry name" value="Purple acid phosphatase-like, N-terminal"/>
    <property type="match status" value="1"/>
</dbReference>
<dbReference type="Pfam" id="PF00149">
    <property type="entry name" value="Metallophos"/>
    <property type="match status" value="1"/>
</dbReference>
<dbReference type="EC" id="3.1.3.2" evidence="3"/>
<dbReference type="Pfam" id="PF16656">
    <property type="entry name" value="Pur_ac_phosph_N"/>
    <property type="match status" value="1"/>
</dbReference>
<keyword evidence="2" id="KW-0325">Glycoprotein</keyword>
<evidence type="ECO:0000259" key="6">
    <source>
        <dbReference type="Pfam" id="PF16656"/>
    </source>
</evidence>
<evidence type="ECO:0000313" key="7">
    <source>
        <dbReference type="EMBL" id="OMJ90358.1"/>
    </source>
</evidence>
<dbReference type="AlphaFoldDB" id="A0A1R2CMW6"/>
<dbReference type="SUPFAM" id="SSF49363">
    <property type="entry name" value="Purple acid phosphatase, N-terminal domain"/>
    <property type="match status" value="1"/>
</dbReference>
<comment type="catalytic activity">
    <reaction evidence="3">
        <text>a phosphate monoester + H2O = an alcohol + phosphate</text>
        <dbReference type="Rhea" id="RHEA:15017"/>
        <dbReference type="ChEBI" id="CHEBI:15377"/>
        <dbReference type="ChEBI" id="CHEBI:30879"/>
        <dbReference type="ChEBI" id="CHEBI:43474"/>
        <dbReference type="ChEBI" id="CHEBI:67140"/>
        <dbReference type="EC" id="3.1.3.2"/>
    </reaction>
</comment>
<dbReference type="Proteomes" id="UP000187209">
    <property type="component" value="Unassembled WGS sequence"/>
</dbReference>
<feature type="chain" id="PRO_5011819193" description="Purple acid phosphatase" evidence="3">
    <location>
        <begin position="17"/>
        <end position="443"/>
    </location>
</feature>
<accession>A0A1R2CMW6</accession>
<gene>
    <name evidence="7" type="ORF">SteCoe_7272</name>
</gene>
<dbReference type="EMBL" id="MPUH01000104">
    <property type="protein sequence ID" value="OMJ90358.1"/>
    <property type="molecule type" value="Genomic_DNA"/>
</dbReference>
<reference evidence="7 8" key="1">
    <citation type="submission" date="2016-11" db="EMBL/GenBank/DDBJ databases">
        <title>The macronuclear genome of Stentor coeruleus: a giant cell with tiny introns.</title>
        <authorList>
            <person name="Slabodnick M."/>
            <person name="Ruby J.G."/>
            <person name="Reiff S.B."/>
            <person name="Swart E.C."/>
            <person name="Gosai S."/>
            <person name="Prabakaran S."/>
            <person name="Witkowska E."/>
            <person name="Larue G.E."/>
            <person name="Fisher S."/>
            <person name="Freeman R.M."/>
            <person name="Gunawardena J."/>
            <person name="Chu W."/>
            <person name="Stover N.A."/>
            <person name="Gregory B.D."/>
            <person name="Nowacki M."/>
            <person name="Derisi J."/>
            <person name="Roy S.W."/>
            <person name="Marshall W.F."/>
            <person name="Sood P."/>
        </authorList>
    </citation>
    <scope>NUCLEOTIDE SEQUENCE [LARGE SCALE GENOMIC DNA]</scope>
    <source>
        <strain evidence="7">WM001</strain>
    </source>
</reference>
<evidence type="ECO:0000259" key="5">
    <source>
        <dbReference type="Pfam" id="PF14008"/>
    </source>
</evidence>
<evidence type="ECO:0000256" key="2">
    <source>
        <dbReference type="ARBA" id="ARBA00023180"/>
    </source>
</evidence>
<comment type="similarity">
    <text evidence="3">Belongs to the metallophosphoesterase superfamily. Purple acid phosphatase family.</text>
</comment>
<evidence type="ECO:0000259" key="4">
    <source>
        <dbReference type="Pfam" id="PF00149"/>
    </source>
</evidence>
<evidence type="ECO:0000256" key="1">
    <source>
        <dbReference type="ARBA" id="ARBA00022729"/>
    </source>
</evidence>
<name>A0A1R2CMW6_9CILI</name>
<organism evidence="7 8">
    <name type="scientific">Stentor coeruleus</name>
    <dbReference type="NCBI Taxonomy" id="5963"/>
    <lineage>
        <taxon>Eukaryota</taxon>
        <taxon>Sar</taxon>
        <taxon>Alveolata</taxon>
        <taxon>Ciliophora</taxon>
        <taxon>Postciliodesmatophora</taxon>
        <taxon>Heterotrichea</taxon>
        <taxon>Heterotrichida</taxon>
        <taxon>Stentoridae</taxon>
        <taxon>Stentor</taxon>
    </lineage>
</organism>
<dbReference type="InterPro" id="IPR041792">
    <property type="entry name" value="MPP_PAP"/>
</dbReference>
<dbReference type="PANTHER" id="PTHR45867">
    <property type="entry name" value="PURPLE ACID PHOSPHATASE"/>
    <property type="match status" value="1"/>
</dbReference>
<keyword evidence="1 3" id="KW-0732">Signal</keyword>
<evidence type="ECO:0000313" key="8">
    <source>
        <dbReference type="Proteomes" id="UP000187209"/>
    </source>
</evidence>
<dbReference type="GO" id="GO:0046872">
    <property type="term" value="F:metal ion binding"/>
    <property type="evidence" value="ECO:0007669"/>
    <property type="project" value="InterPro"/>
</dbReference>
<protein>
    <recommendedName>
        <fullName evidence="3">Purple acid phosphatase</fullName>
        <ecNumber evidence="3">3.1.3.2</ecNumber>
    </recommendedName>
</protein>
<dbReference type="SUPFAM" id="SSF56300">
    <property type="entry name" value="Metallo-dependent phosphatases"/>
    <property type="match status" value="1"/>
</dbReference>
<dbReference type="OrthoDB" id="45007at2759"/>
<dbReference type="PANTHER" id="PTHR45867:SF10">
    <property type="entry name" value="PURPLE ACID PHOSPHATASE"/>
    <property type="match status" value="1"/>
</dbReference>
<feature type="domain" description="Purple acid phosphatase N-terminal" evidence="6">
    <location>
        <begin position="20"/>
        <end position="122"/>
    </location>
</feature>
<evidence type="ECO:0000256" key="3">
    <source>
        <dbReference type="RuleBase" id="RU361203"/>
    </source>
</evidence>
<feature type="signal peptide" evidence="3">
    <location>
        <begin position="1"/>
        <end position="16"/>
    </location>
</feature>
<dbReference type="Gene3D" id="3.60.21.10">
    <property type="match status" value="1"/>
</dbReference>
<dbReference type="InterPro" id="IPR004843">
    <property type="entry name" value="Calcineurin-like_PHP"/>
</dbReference>
<dbReference type="InterPro" id="IPR008963">
    <property type="entry name" value="Purple_acid_Pase-like_N"/>
</dbReference>
<feature type="domain" description="Calcineurin-like phosphoesterase" evidence="4">
    <location>
        <begin position="134"/>
        <end position="342"/>
    </location>
</feature>
<dbReference type="InterPro" id="IPR025733">
    <property type="entry name" value="PAPs_C"/>
</dbReference>
<dbReference type="Pfam" id="PF14008">
    <property type="entry name" value="Metallophos_C"/>
    <property type="match status" value="1"/>
</dbReference>
<keyword evidence="8" id="KW-1185">Reference proteome</keyword>
<dbReference type="GO" id="GO:0003993">
    <property type="term" value="F:acid phosphatase activity"/>
    <property type="evidence" value="ECO:0007669"/>
    <property type="project" value="UniProtKB-EC"/>
</dbReference>
<comment type="caution">
    <text evidence="7">The sequence shown here is derived from an EMBL/GenBank/DDBJ whole genome shotgun (WGS) entry which is preliminary data.</text>
</comment>
<keyword evidence="3" id="KW-0378">Hydrolase</keyword>
<dbReference type="InterPro" id="IPR029052">
    <property type="entry name" value="Metallo-depent_PP-like"/>
</dbReference>
<dbReference type="InterPro" id="IPR015914">
    <property type="entry name" value="PAPs_N"/>
</dbReference>
<feature type="domain" description="Purple acid phosphatase C-terminal" evidence="5">
    <location>
        <begin position="370"/>
        <end position="429"/>
    </location>
</feature>
<sequence>MRNFLILLALFSACNSLYLPEQVHIALDWEDTGMRVSWSADQPSYGSVVQYTPVNSPNDTVTKFAYSNMGSWKTFLNMDVSKILQRHIHVCTALMSGLIPGGYYKYRVGSEMYGWSSHFAFRAKRNFTDDPLIRLLVYGDFGIGQQAEATTERLIQETETYHYDAILHDGDMAYDFPSYDGSYGDRFMRQIEPYASKIPYMTSQGNHEADTATLHYLYRFNMPSKSKNLWYSFNLGKVHFLAYTSEPPFWNQTGLQKQQQEFIDNDLSTYNRTEYPWLVVFGHRPLYCSANWSTSGLEDWVPPVIRNNNDCLQDAQVVRNTFEELWHKYKVDFVINAHVHAYERLASVYHNVSVPCEYEDQNTCIGASEPVFVVTGTPGNQESYAPISPTPLPFSMAQDAGWGYSRLTVFNSTHLYWEQIRSVDQTISDWFWLIKSSKSTAYN</sequence>
<proteinExistence type="inferred from homology"/>
<dbReference type="CDD" id="cd00839">
    <property type="entry name" value="MPP_PAPs"/>
    <property type="match status" value="1"/>
</dbReference>